<organism evidence="7 8">
    <name type="scientific">Seohaeicola nanhaiensis</name>
    <dbReference type="NCBI Taxonomy" id="1387282"/>
    <lineage>
        <taxon>Bacteria</taxon>
        <taxon>Pseudomonadati</taxon>
        <taxon>Pseudomonadota</taxon>
        <taxon>Alphaproteobacteria</taxon>
        <taxon>Rhodobacterales</taxon>
        <taxon>Roseobacteraceae</taxon>
        <taxon>Seohaeicola</taxon>
    </lineage>
</organism>
<dbReference type="Pfam" id="PF13675">
    <property type="entry name" value="PilJ"/>
    <property type="match status" value="2"/>
</dbReference>
<keyword evidence="5" id="KW-0732">Signal</keyword>
<gene>
    <name evidence="7" type="ORF">ACFO5X_17220</name>
</gene>
<feature type="domain" description="NarX-like N-terminal" evidence="6">
    <location>
        <begin position="37"/>
        <end position="127"/>
    </location>
</feature>
<keyword evidence="4" id="KW-0472">Membrane</keyword>
<evidence type="ECO:0000256" key="5">
    <source>
        <dbReference type="SAM" id="SignalP"/>
    </source>
</evidence>
<reference evidence="8" key="1">
    <citation type="journal article" date="2019" name="Int. J. Syst. Evol. Microbiol.">
        <title>The Global Catalogue of Microorganisms (GCM) 10K type strain sequencing project: providing services to taxonomists for standard genome sequencing and annotation.</title>
        <authorList>
            <consortium name="The Broad Institute Genomics Platform"/>
            <consortium name="The Broad Institute Genome Sequencing Center for Infectious Disease"/>
            <person name="Wu L."/>
            <person name="Ma J."/>
        </authorList>
    </citation>
    <scope>NUCLEOTIDE SEQUENCE [LARGE SCALE GENOMIC DNA]</scope>
    <source>
        <strain evidence="8">CGMCC 4.7283</strain>
    </source>
</reference>
<dbReference type="InterPro" id="IPR029095">
    <property type="entry name" value="NarX-like_N"/>
</dbReference>
<dbReference type="RefSeq" id="WP_380719173.1">
    <property type="nucleotide sequence ID" value="NZ_JBHSGI010000024.1"/>
</dbReference>
<protein>
    <submittedName>
        <fullName evidence="7">Type IV pili methyl-accepting chemotaxis transducer N-terminal domain-containing protein</fullName>
    </submittedName>
</protein>
<evidence type="ECO:0000256" key="2">
    <source>
        <dbReference type="ARBA" id="ARBA00022692"/>
    </source>
</evidence>
<name>A0ABV9KJN3_9RHOB</name>
<proteinExistence type="predicted"/>
<feature type="signal peptide" evidence="5">
    <location>
        <begin position="1"/>
        <end position="25"/>
    </location>
</feature>
<dbReference type="EMBL" id="JBHSGI010000024">
    <property type="protein sequence ID" value="MFC4670309.1"/>
    <property type="molecule type" value="Genomic_DNA"/>
</dbReference>
<feature type="chain" id="PRO_5045220301" evidence="5">
    <location>
        <begin position="26"/>
        <end position="285"/>
    </location>
</feature>
<dbReference type="Proteomes" id="UP001595973">
    <property type="component" value="Unassembled WGS sequence"/>
</dbReference>
<sequence>MSRKHVLLSLVLAAVLWPLPREAPAAEPAKSGVDLRRQVNLAGRQRMLSQQIVMMLCMAHQGVKPAETGAAARVAIRDFDRVLKGLRHGDADLGLPVETHPDVLRHLAAVETLWPQFRGRAQAVSDAAGLAELRAIAPDIVARMNDAVQAISASGTTGENAELSKVVDVAGRQRMFLVRIAMETCLGAAGIDVEAERARAAASMDVFETSLAQLREGDSAAGIIAPPVWEIEAMLELVHADWLKMKDLIRQAQAAGDAAVLNSLLEQTQKTLANMNETVWMYENL</sequence>
<evidence type="ECO:0000256" key="4">
    <source>
        <dbReference type="ARBA" id="ARBA00023136"/>
    </source>
</evidence>
<keyword evidence="3" id="KW-1133">Transmembrane helix</keyword>
<accession>A0ABV9KJN3</accession>
<keyword evidence="2" id="KW-0812">Transmembrane</keyword>
<comment type="subcellular location">
    <subcellularLocation>
        <location evidence="1">Membrane</location>
        <topology evidence="1">Multi-pass membrane protein</topology>
    </subcellularLocation>
</comment>
<evidence type="ECO:0000313" key="8">
    <source>
        <dbReference type="Proteomes" id="UP001595973"/>
    </source>
</evidence>
<feature type="domain" description="NarX-like N-terminal" evidence="6">
    <location>
        <begin position="163"/>
        <end position="265"/>
    </location>
</feature>
<evidence type="ECO:0000313" key="7">
    <source>
        <dbReference type="EMBL" id="MFC4670309.1"/>
    </source>
</evidence>
<keyword evidence="8" id="KW-1185">Reference proteome</keyword>
<evidence type="ECO:0000256" key="3">
    <source>
        <dbReference type="ARBA" id="ARBA00022989"/>
    </source>
</evidence>
<evidence type="ECO:0000256" key="1">
    <source>
        <dbReference type="ARBA" id="ARBA00004141"/>
    </source>
</evidence>
<evidence type="ECO:0000259" key="6">
    <source>
        <dbReference type="Pfam" id="PF13675"/>
    </source>
</evidence>
<comment type="caution">
    <text evidence="7">The sequence shown here is derived from an EMBL/GenBank/DDBJ whole genome shotgun (WGS) entry which is preliminary data.</text>
</comment>